<feature type="chain" id="PRO_5032928344" evidence="1">
    <location>
        <begin position="30"/>
        <end position="227"/>
    </location>
</feature>
<proteinExistence type="predicted"/>
<dbReference type="EMBL" id="DSRD01000636">
    <property type="protein sequence ID" value="HGW94634.1"/>
    <property type="molecule type" value="Genomic_DNA"/>
</dbReference>
<evidence type="ECO:0000256" key="1">
    <source>
        <dbReference type="SAM" id="SignalP"/>
    </source>
</evidence>
<name>A0A832H2X5_9CYAN</name>
<gene>
    <name evidence="2" type="ORF">ENR47_10185</name>
</gene>
<comment type="caution">
    <text evidence="2">The sequence shown here is derived from an EMBL/GenBank/DDBJ whole genome shotgun (WGS) entry which is preliminary data.</text>
</comment>
<evidence type="ECO:0000313" key="2">
    <source>
        <dbReference type="EMBL" id="HGW94634.1"/>
    </source>
</evidence>
<feature type="signal peptide" evidence="1">
    <location>
        <begin position="1"/>
        <end position="29"/>
    </location>
</feature>
<keyword evidence="1" id="KW-0732">Signal</keyword>
<protein>
    <submittedName>
        <fullName evidence="2">Uncharacterized protein</fullName>
    </submittedName>
</protein>
<dbReference type="AlphaFoldDB" id="A0A832H2X5"/>
<organism evidence="2">
    <name type="scientific">Oscillatoriales cyanobacterium SpSt-402</name>
    <dbReference type="NCBI Taxonomy" id="2282168"/>
    <lineage>
        <taxon>Bacteria</taxon>
        <taxon>Bacillati</taxon>
        <taxon>Cyanobacteriota</taxon>
        <taxon>Cyanophyceae</taxon>
        <taxon>Oscillatoriophycideae</taxon>
        <taxon>Oscillatoriales</taxon>
    </lineage>
</organism>
<accession>A0A832H2X5</accession>
<reference evidence="2" key="1">
    <citation type="journal article" date="2020" name="mSystems">
        <title>Genome- and Community-Level Interaction Insights into Carbon Utilization and Element Cycling Functions of Hydrothermarchaeota in Hydrothermal Sediment.</title>
        <authorList>
            <person name="Zhou Z."/>
            <person name="Liu Y."/>
            <person name="Xu W."/>
            <person name="Pan J."/>
            <person name="Luo Z.H."/>
            <person name="Li M."/>
        </authorList>
    </citation>
    <scope>NUCLEOTIDE SEQUENCE [LARGE SCALE GENOMIC DNA]</scope>
    <source>
        <strain evidence="2">SpSt-402</strain>
    </source>
</reference>
<sequence>MKIQPTFNSASFAAVLGTVGIMTASPSIAQLSTAFRNVFFRTQNYGVQIVWRGGGPYMTVSNNGWRVMVDAPAKILPPRGVADNWTTYTAASGDYLATVRVGPAGEGTIAITLAGKRITEEYAKRALREKIGTAKTPVQSGTVFELQTEEYAIRVYRQKSDLLMNLYNRKTETIVLKQAPVTLANTSEAIVYRHDGKVSVQAREDVRGVRSLFIIQDNQIQYRGEGY</sequence>